<proteinExistence type="predicted"/>
<name>A0A5E7XZA2_9SPHN</name>
<accession>A0A5E7XZA2</accession>
<protein>
    <submittedName>
        <fullName evidence="1">Uncharacterized protein</fullName>
    </submittedName>
</protein>
<dbReference type="AlphaFoldDB" id="A0A5E7XZA2"/>
<evidence type="ECO:0000313" key="2">
    <source>
        <dbReference type="Proteomes" id="UP000326857"/>
    </source>
</evidence>
<organism evidence="1 2">
    <name type="scientific">Sphingomonas aurantiaca</name>
    <dbReference type="NCBI Taxonomy" id="185949"/>
    <lineage>
        <taxon>Bacteria</taxon>
        <taxon>Pseudomonadati</taxon>
        <taxon>Pseudomonadota</taxon>
        <taxon>Alphaproteobacteria</taxon>
        <taxon>Sphingomonadales</taxon>
        <taxon>Sphingomonadaceae</taxon>
        <taxon>Sphingomonas</taxon>
    </lineage>
</organism>
<evidence type="ECO:0000313" key="1">
    <source>
        <dbReference type="EMBL" id="VVS98590.1"/>
    </source>
</evidence>
<dbReference type="EMBL" id="CABVLI010000017">
    <property type="protein sequence ID" value="VVS98590.1"/>
    <property type="molecule type" value="Genomic_DNA"/>
</dbReference>
<reference evidence="1 2" key="1">
    <citation type="submission" date="2019-09" db="EMBL/GenBank/DDBJ databases">
        <authorList>
            <person name="Dittami M. S."/>
        </authorList>
    </citation>
    <scope>NUCLEOTIDE SEQUENCE [LARGE SCALE GENOMIC DNA]</scope>
    <source>
        <strain evidence="1">SPHINGO391</strain>
    </source>
</reference>
<gene>
    <name evidence="1" type="ORF">SPHINGO391_240032</name>
</gene>
<sequence>MVAEHHFGAVYAYRLDSDLHLVGRGRAHCHIFNLEDAGVAIFVDPNDAAHGPFLDY</sequence>
<dbReference type="Proteomes" id="UP000326857">
    <property type="component" value="Unassembled WGS sequence"/>
</dbReference>